<organism evidence="1 2">
    <name type="scientific">Brucella tritici</name>
    <dbReference type="NCBI Taxonomy" id="94626"/>
    <lineage>
        <taxon>Bacteria</taxon>
        <taxon>Pseudomonadati</taxon>
        <taxon>Pseudomonadota</taxon>
        <taxon>Alphaproteobacteria</taxon>
        <taxon>Hyphomicrobiales</taxon>
        <taxon>Brucellaceae</taxon>
        <taxon>Brucella/Ochrobactrum group</taxon>
        <taxon>Brucella</taxon>
    </lineage>
</organism>
<dbReference type="RefSeq" id="WP_151610531.1">
    <property type="nucleotide sequence ID" value="NZ_WBVX01000024.1"/>
</dbReference>
<gene>
    <name evidence="1" type="ORF">F9L08_19750</name>
</gene>
<comment type="caution">
    <text evidence="1">The sequence shown here is derived from an EMBL/GenBank/DDBJ whole genome shotgun (WGS) entry which is preliminary data.</text>
</comment>
<dbReference type="AlphaFoldDB" id="A0A6L3YB03"/>
<accession>A0A6L3YB03</accession>
<protein>
    <submittedName>
        <fullName evidence="1">Uncharacterized protein</fullName>
    </submittedName>
</protein>
<dbReference type="Proteomes" id="UP000481643">
    <property type="component" value="Unassembled WGS sequence"/>
</dbReference>
<evidence type="ECO:0000313" key="2">
    <source>
        <dbReference type="Proteomes" id="UP000481643"/>
    </source>
</evidence>
<proteinExistence type="predicted"/>
<dbReference type="EMBL" id="WBVX01000024">
    <property type="protein sequence ID" value="KAB2681137.1"/>
    <property type="molecule type" value="Genomic_DNA"/>
</dbReference>
<reference evidence="1 2" key="1">
    <citation type="submission" date="2019-09" db="EMBL/GenBank/DDBJ databases">
        <title>Taxonomic organization of the family Brucellaceae based on a phylogenomic approach.</title>
        <authorList>
            <person name="Leclercq S."/>
            <person name="Cloeckaert A."/>
            <person name="Zygmunt M.S."/>
        </authorList>
    </citation>
    <scope>NUCLEOTIDE SEQUENCE [LARGE SCALE GENOMIC DNA]</scope>
    <source>
        <strain evidence="1 2">WS1830</strain>
    </source>
</reference>
<evidence type="ECO:0000313" key="1">
    <source>
        <dbReference type="EMBL" id="KAB2681137.1"/>
    </source>
</evidence>
<sequence>MEYTVVENSGYDREKDVFSHTSYWEAFSYRARHYTDSEIREMHVEIAIDLPDGTRTYEI</sequence>
<name>A0A6L3YB03_9HYPH</name>